<gene>
    <name evidence="2" type="ORF">COV07_01200</name>
</gene>
<keyword evidence="1" id="KW-0812">Transmembrane</keyword>
<evidence type="ECO:0000313" key="3">
    <source>
        <dbReference type="Proteomes" id="UP000230833"/>
    </source>
</evidence>
<dbReference type="InterPro" id="IPR043993">
    <property type="entry name" value="T4SS_pilin"/>
</dbReference>
<protein>
    <submittedName>
        <fullName evidence="2">Uncharacterized protein</fullName>
    </submittedName>
</protein>
<name>A0A2H0RKJ2_9BACT</name>
<feature type="transmembrane region" description="Helical" evidence="1">
    <location>
        <begin position="14"/>
        <end position="35"/>
    </location>
</feature>
<comment type="caution">
    <text evidence="2">The sequence shown here is derived from an EMBL/GenBank/DDBJ whole genome shotgun (WGS) entry which is preliminary data.</text>
</comment>
<evidence type="ECO:0000313" key="2">
    <source>
        <dbReference type="EMBL" id="PIR47008.1"/>
    </source>
</evidence>
<organism evidence="2 3">
    <name type="scientific">Candidatus Vogelbacteria bacterium CG10_big_fil_rev_8_21_14_0_10_45_14</name>
    <dbReference type="NCBI Taxonomy" id="1975042"/>
    <lineage>
        <taxon>Bacteria</taxon>
        <taxon>Candidatus Vogeliibacteriota</taxon>
    </lineage>
</organism>
<evidence type="ECO:0000256" key="1">
    <source>
        <dbReference type="SAM" id="Phobius"/>
    </source>
</evidence>
<feature type="transmembrane region" description="Helical" evidence="1">
    <location>
        <begin position="55"/>
        <end position="78"/>
    </location>
</feature>
<accession>A0A2H0RKJ2</accession>
<dbReference type="Proteomes" id="UP000230833">
    <property type="component" value="Unassembled WGS sequence"/>
</dbReference>
<dbReference type="Pfam" id="PF18895">
    <property type="entry name" value="T4SS_pilin"/>
    <property type="match status" value="1"/>
</dbReference>
<keyword evidence="1" id="KW-1133">Transmembrane helix</keyword>
<proteinExistence type="predicted"/>
<reference evidence="2 3" key="1">
    <citation type="submission" date="2017-09" db="EMBL/GenBank/DDBJ databases">
        <title>Depth-based differentiation of microbial function through sediment-hosted aquifers and enrichment of novel symbionts in the deep terrestrial subsurface.</title>
        <authorList>
            <person name="Probst A.J."/>
            <person name="Ladd B."/>
            <person name="Jarett J.K."/>
            <person name="Geller-Mcgrath D.E."/>
            <person name="Sieber C.M."/>
            <person name="Emerson J.B."/>
            <person name="Anantharaman K."/>
            <person name="Thomas B.C."/>
            <person name="Malmstrom R."/>
            <person name="Stieglmeier M."/>
            <person name="Klingl A."/>
            <person name="Woyke T."/>
            <person name="Ryan C.M."/>
            <person name="Banfield J.F."/>
        </authorList>
    </citation>
    <scope>NUCLEOTIDE SEQUENCE [LARGE SCALE GENOMIC DNA]</scope>
    <source>
        <strain evidence="2">CG10_big_fil_rev_8_21_14_0_10_45_14</strain>
    </source>
</reference>
<sequence>MAAVAVIEKIKSEILNPLIGLMFAIALVYFLWGVFQFITKSDDPAKAEEGRMHMVWGVVGMFIMFSAFGIMNFLCGLINC</sequence>
<dbReference type="AlphaFoldDB" id="A0A2H0RKJ2"/>
<dbReference type="EMBL" id="PCYL01000014">
    <property type="protein sequence ID" value="PIR47008.1"/>
    <property type="molecule type" value="Genomic_DNA"/>
</dbReference>
<keyword evidence="1" id="KW-0472">Membrane</keyword>